<dbReference type="Proteomes" id="UP000011115">
    <property type="component" value="Unassembled WGS sequence"/>
</dbReference>
<dbReference type="STRING" id="4113.M1CJA5"/>
<dbReference type="OrthoDB" id="10004661at2759"/>
<reference evidence="5" key="2">
    <citation type="submission" date="2015-06" db="UniProtKB">
        <authorList>
            <consortium name="EnsemblPlants"/>
        </authorList>
    </citation>
    <scope>IDENTIFICATION</scope>
    <source>
        <strain evidence="5">DM1-3 516 R44</strain>
    </source>
</reference>
<dbReference type="SMR" id="M1CJA5"/>
<evidence type="ECO:0000259" key="3">
    <source>
        <dbReference type="Pfam" id="PF23571"/>
    </source>
</evidence>
<dbReference type="eggNOG" id="ENOG502QR80">
    <property type="taxonomic scope" value="Eukaryota"/>
</dbReference>
<dbReference type="PaxDb" id="4113-PGSC0003DMT400068623"/>
<protein>
    <submittedName>
        <fullName evidence="5">GH3 family protein</fullName>
    </submittedName>
</protein>
<dbReference type="PANTHER" id="PTHR31901:SF58">
    <property type="entry name" value="INDOLE-3-ACETIC ACID-AMIDO SYNTHETASE GH3.1-RELATED"/>
    <property type="match status" value="1"/>
</dbReference>
<dbReference type="InterPro" id="IPR004993">
    <property type="entry name" value="GH3"/>
</dbReference>
<dbReference type="EnsemblPlants" id="PGSC0003DMT400068623">
    <property type="protein sequence ID" value="PGSC0003DMT400068623"/>
    <property type="gene ID" value="PGSC0003DMG400026682"/>
</dbReference>
<dbReference type="InterPro" id="IPR055378">
    <property type="entry name" value="GH3_C"/>
</dbReference>
<evidence type="ECO:0000256" key="1">
    <source>
        <dbReference type="ARBA" id="ARBA00008068"/>
    </source>
</evidence>
<dbReference type="KEGG" id="sot:107058985"/>
<evidence type="ECO:0000259" key="4">
    <source>
        <dbReference type="Pfam" id="PF23572"/>
    </source>
</evidence>
<keyword evidence="6" id="KW-1185">Reference proteome</keyword>
<dbReference type="AlphaFoldDB" id="M1CJA5"/>
<reference evidence="6" key="1">
    <citation type="journal article" date="2011" name="Nature">
        <title>Genome sequence and analysis of the tuber crop potato.</title>
        <authorList>
            <consortium name="The Potato Genome Sequencing Consortium"/>
        </authorList>
    </citation>
    <scope>NUCLEOTIDE SEQUENCE [LARGE SCALE GENOMIC DNA]</scope>
    <source>
        <strain evidence="6">cv. DM1-3 516 R44</strain>
    </source>
</reference>
<keyword evidence="2" id="KW-0436">Ligase</keyword>
<evidence type="ECO:0000313" key="5">
    <source>
        <dbReference type="EnsemblPlants" id="PGSC0003DMT400068623"/>
    </source>
</evidence>
<evidence type="ECO:0000313" key="6">
    <source>
        <dbReference type="Proteomes" id="UP000011115"/>
    </source>
</evidence>
<dbReference type="Gramene" id="PGSC0003DMT400068623">
    <property type="protein sequence ID" value="PGSC0003DMT400068623"/>
    <property type="gene ID" value="PGSC0003DMG400026682"/>
</dbReference>
<dbReference type="Pfam" id="PF03321">
    <property type="entry name" value="GH3"/>
    <property type="match status" value="1"/>
</dbReference>
<accession>M1CJA5</accession>
<dbReference type="Pfam" id="PF23572">
    <property type="entry name" value="GH3_C"/>
    <property type="match status" value="1"/>
</dbReference>
<dbReference type="GeneID" id="107058985"/>
<dbReference type="GO" id="GO:0016874">
    <property type="term" value="F:ligase activity"/>
    <property type="evidence" value="ECO:0007669"/>
    <property type="project" value="UniProtKB-KW"/>
</dbReference>
<comment type="similarity">
    <text evidence="1">Belongs to the IAA-amido conjugating enzyme family.</text>
</comment>
<gene>
    <name evidence="5" type="primary">LOC107058985</name>
</gene>
<dbReference type="HOGENOM" id="CLU_1392336_0_0_1"/>
<proteinExistence type="inferred from homology"/>
<feature type="domain" description="GH3 C-terminal" evidence="4">
    <location>
        <begin position="108"/>
        <end position="190"/>
    </location>
</feature>
<dbReference type="RefSeq" id="XP_015160782.1">
    <property type="nucleotide sequence ID" value="XM_015305296.1"/>
</dbReference>
<dbReference type="Pfam" id="PF23571">
    <property type="entry name" value="GH3_M"/>
    <property type="match status" value="1"/>
</dbReference>
<dbReference type="InParanoid" id="M1CJA5"/>
<organism evidence="5 6">
    <name type="scientific">Solanum tuberosum</name>
    <name type="common">Potato</name>
    <dbReference type="NCBI Taxonomy" id="4113"/>
    <lineage>
        <taxon>Eukaryota</taxon>
        <taxon>Viridiplantae</taxon>
        <taxon>Streptophyta</taxon>
        <taxon>Embryophyta</taxon>
        <taxon>Tracheophyta</taxon>
        <taxon>Spermatophyta</taxon>
        <taxon>Magnoliopsida</taxon>
        <taxon>eudicotyledons</taxon>
        <taxon>Gunneridae</taxon>
        <taxon>Pentapetalae</taxon>
        <taxon>asterids</taxon>
        <taxon>lamiids</taxon>
        <taxon>Solanales</taxon>
        <taxon>Solanaceae</taxon>
        <taxon>Solanoideae</taxon>
        <taxon>Solaneae</taxon>
        <taxon>Solanum</taxon>
    </lineage>
</organism>
<dbReference type="InterPro" id="IPR055377">
    <property type="entry name" value="GH3_M"/>
</dbReference>
<feature type="domain" description="GH3 middle" evidence="3">
    <location>
        <begin position="50"/>
        <end position="89"/>
    </location>
</feature>
<evidence type="ECO:0000256" key="2">
    <source>
        <dbReference type="ARBA" id="ARBA00022598"/>
    </source>
</evidence>
<dbReference type="PANTHER" id="PTHR31901">
    <property type="entry name" value="GH3 DOMAIN-CONTAINING PROTEIN"/>
    <property type="match status" value="1"/>
</dbReference>
<sequence length="196" mass="22216">MNSWSFIVKECENQKWEGIITRIWPNTKYLVVIVTGFTTPSRGPSKRGSGKKYELMITTYPGICRYSVGDVLQVTGFHNSAPQFKFIRRENMLLSIDSDTSCKTRLIELLQFCACTIWSSTLVMLTLKTIPGHYAIYCELLIKDPTNSPSHEVLNQCCLAMEECLNLVYRQCRVADNSIGPLEVRVVENGNGLCNF</sequence>
<name>M1CJA5_SOLTU</name>